<comment type="caution">
    <text evidence="2">The sequence shown here is derived from an EMBL/GenBank/DDBJ whole genome shotgun (WGS) entry which is preliminary data.</text>
</comment>
<dbReference type="EMBL" id="NDHI03003510">
    <property type="protein sequence ID" value="PNJ30147.1"/>
    <property type="molecule type" value="Genomic_DNA"/>
</dbReference>
<feature type="non-terminal residue" evidence="2">
    <location>
        <position position="1"/>
    </location>
</feature>
<evidence type="ECO:0000313" key="2">
    <source>
        <dbReference type="EMBL" id="PNJ30147.1"/>
    </source>
</evidence>
<organism evidence="2">
    <name type="scientific">Pongo abelii</name>
    <name type="common">Sumatran orangutan</name>
    <name type="synonym">Pongo pygmaeus abelii</name>
    <dbReference type="NCBI Taxonomy" id="9601"/>
    <lineage>
        <taxon>Eukaryota</taxon>
        <taxon>Metazoa</taxon>
        <taxon>Chordata</taxon>
        <taxon>Craniata</taxon>
        <taxon>Vertebrata</taxon>
        <taxon>Euteleostomi</taxon>
        <taxon>Mammalia</taxon>
        <taxon>Eutheria</taxon>
        <taxon>Euarchontoglires</taxon>
        <taxon>Primates</taxon>
        <taxon>Haplorrhini</taxon>
        <taxon>Catarrhini</taxon>
        <taxon>Hominidae</taxon>
        <taxon>Pongo</taxon>
    </lineage>
</organism>
<keyword evidence="1" id="KW-0175">Coiled coil</keyword>
<protein>
    <submittedName>
        <fullName evidence="2">CRACR2A isoform 3</fullName>
    </submittedName>
</protein>
<proteinExistence type="predicted"/>
<feature type="coiled-coil region" evidence="1">
    <location>
        <begin position="10"/>
        <end position="37"/>
    </location>
</feature>
<reference evidence="2" key="1">
    <citation type="submission" date="2017-12" db="EMBL/GenBank/DDBJ databases">
        <title>High-resolution comparative analysis of great ape genomes.</title>
        <authorList>
            <person name="Pollen A."/>
            <person name="Hastie A."/>
            <person name="Hormozdiari F."/>
            <person name="Dougherty M."/>
            <person name="Liu R."/>
            <person name="Chaisson M."/>
            <person name="Hoppe E."/>
            <person name="Hill C."/>
            <person name="Pang A."/>
            <person name="Hillier L."/>
            <person name="Baker C."/>
            <person name="Armstrong J."/>
            <person name="Shendure J."/>
            <person name="Paten B."/>
            <person name="Wilson R."/>
            <person name="Chao H."/>
            <person name="Schneider V."/>
            <person name="Ventura M."/>
            <person name="Kronenberg Z."/>
            <person name="Murali S."/>
            <person name="Gordon D."/>
            <person name="Cantsilieris S."/>
            <person name="Munson K."/>
            <person name="Nelson B."/>
            <person name="Raja A."/>
            <person name="Underwood J."/>
            <person name="Diekhans M."/>
            <person name="Fiddes I."/>
            <person name="Haussler D."/>
            <person name="Eichler E."/>
        </authorList>
    </citation>
    <scope>NUCLEOTIDE SEQUENCE [LARGE SCALE GENOMIC DNA]</scope>
    <source>
        <strain evidence="2">Susie</strain>
    </source>
</reference>
<gene>
    <name evidence="2" type="ORF">CR201_G0036182</name>
</gene>
<name>A0A2J8TAT0_PONAB</name>
<evidence type="ECO:0000256" key="1">
    <source>
        <dbReference type="SAM" id="Coils"/>
    </source>
</evidence>
<accession>A0A2J8TAT0</accession>
<sequence>EKEMEVYRVTESLQREKAGLLKQLDFLRERNKHLRDERDICFQKNKAAKANTASSGASWKKRSGSVIGKYVDSRGILRRWPQRDRGIPTLQYQIQRELEDCKHEMKKICKGEVTLEM</sequence>
<dbReference type="AlphaFoldDB" id="A0A2J8TAT0"/>